<dbReference type="Pfam" id="PF16420">
    <property type="entry name" value="ATG7_N"/>
    <property type="match status" value="1"/>
</dbReference>
<protein>
    <recommendedName>
        <fullName evidence="1">Ubiquitin-like modifier-activating enzyme Atg7 N-terminal domain-containing protein</fullName>
    </recommendedName>
</protein>
<evidence type="ECO:0000259" key="1">
    <source>
        <dbReference type="Pfam" id="PF16420"/>
    </source>
</evidence>
<dbReference type="VEuPathDB" id="VectorBase:AMEM21_001210"/>
<dbReference type="AlphaFoldDB" id="A0A182UZA1"/>
<dbReference type="InterPro" id="IPR032197">
    <property type="entry name" value="Atg7_N"/>
</dbReference>
<keyword evidence="3" id="KW-1185">Reference proteome</keyword>
<feature type="domain" description="Ubiquitin-like modifier-activating enzyme Atg7 N-terminal" evidence="1">
    <location>
        <begin position="11"/>
        <end position="69"/>
    </location>
</feature>
<evidence type="ECO:0000313" key="2">
    <source>
        <dbReference type="EnsemblMetazoa" id="AMEM006208-PA"/>
    </source>
</evidence>
<organism evidence="2 3">
    <name type="scientific">Anopheles merus</name>
    <name type="common">Mosquito</name>
    <dbReference type="NCBI Taxonomy" id="30066"/>
    <lineage>
        <taxon>Eukaryota</taxon>
        <taxon>Metazoa</taxon>
        <taxon>Ecdysozoa</taxon>
        <taxon>Arthropoda</taxon>
        <taxon>Hexapoda</taxon>
        <taxon>Insecta</taxon>
        <taxon>Pterygota</taxon>
        <taxon>Neoptera</taxon>
        <taxon>Endopterygota</taxon>
        <taxon>Diptera</taxon>
        <taxon>Nematocera</taxon>
        <taxon>Culicoidea</taxon>
        <taxon>Culicidae</taxon>
        <taxon>Anophelinae</taxon>
        <taxon>Anopheles</taxon>
    </lineage>
</organism>
<accession>A0A182UZA1</accession>
<reference evidence="2" key="1">
    <citation type="submission" date="2020-05" db="UniProtKB">
        <authorList>
            <consortium name="EnsemblMetazoa"/>
        </authorList>
    </citation>
    <scope>IDENTIFICATION</scope>
    <source>
        <strain evidence="2">MAF</strain>
    </source>
</reference>
<dbReference type="VEuPathDB" id="VectorBase:AMEM006208"/>
<dbReference type="STRING" id="30066.A0A182UZA1"/>
<evidence type="ECO:0000313" key="3">
    <source>
        <dbReference type="Proteomes" id="UP000075903"/>
    </source>
</evidence>
<sequence length="137" mass="15434">MTDGSLGTCILKFLPFQSFIHNDFWHKYVDIKIDIDRLNETGRTILGTIALRKNKVPMVEVTCSSLNTPALAEQGIKCIRITGGTASELQFSEMRIYLPKHVSNVNSLSSWVGWESDENGKYLPRLTSLNNSMSPKR</sequence>
<dbReference type="EnsemblMetazoa" id="AMEM006208-RA">
    <property type="protein sequence ID" value="AMEM006208-PA"/>
    <property type="gene ID" value="AMEM006208"/>
</dbReference>
<dbReference type="Proteomes" id="UP000075903">
    <property type="component" value="Unassembled WGS sequence"/>
</dbReference>
<proteinExistence type="predicted"/>
<name>A0A182UZA1_ANOME</name>